<keyword evidence="2" id="KW-1185">Reference proteome</keyword>
<reference evidence="2" key="1">
    <citation type="journal article" date="2019" name="Int. J. Syst. Evol. Microbiol.">
        <title>The Global Catalogue of Microorganisms (GCM) 10K type strain sequencing project: providing services to taxonomists for standard genome sequencing and annotation.</title>
        <authorList>
            <consortium name="The Broad Institute Genomics Platform"/>
            <consortium name="The Broad Institute Genome Sequencing Center for Infectious Disease"/>
            <person name="Wu L."/>
            <person name="Ma J."/>
        </authorList>
    </citation>
    <scope>NUCLEOTIDE SEQUENCE [LARGE SCALE GENOMIC DNA]</scope>
    <source>
        <strain evidence="2">CGMCC 1.12477</strain>
    </source>
</reference>
<protein>
    <submittedName>
        <fullName evidence="1">Uncharacterized protein</fullName>
    </submittedName>
</protein>
<proteinExistence type="predicted"/>
<gene>
    <name evidence="1" type="ORF">ACFSDE_05880</name>
</gene>
<dbReference type="RefSeq" id="WP_343916351.1">
    <property type="nucleotide sequence ID" value="NZ_BAAAJT010000002.1"/>
</dbReference>
<comment type="caution">
    <text evidence="1">The sequence shown here is derived from an EMBL/GenBank/DDBJ whole genome shotgun (WGS) entry which is preliminary data.</text>
</comment>
<dbReference type="Proteomes" id="UP001597351">
    <property type="component" value="Unassembled WGS sequence"/>
</dbReference>
<name>A0ABW4TKU5_9ACTN</name>
<accession>A0ABW4TKU5</accession>
<dbReference type="EMBL" id="JBHUGD010000003">
    <property type="protein sequence ID" value="MFD1946314.1"/>
    <property type="molecule type" value="Genomic_DNA"/>
</dbReference>
<evidence type="ECO:0000313" key="2">
    <source>
        <dbReference type="Proteomes" id="UP001597351"/>
    </source>
</evidence>
<evidence type="ECO:0000313" key="1">
    <source>
        <dbReference type="EMBL" id="MFD1946314.1"/>
    </source>
</evidence>
<organism evidence="1 2">
    <name type="scientific">Nocardioides aestuarii</name>
    <dbReference type="NCBI Taxonomy" id="252231"/>
    <lineage>
        <taxon>Bacteria</taxon>
        <taxon>Bacillati</taxon>
        <taxon>Actinomycetota</taxon>
        <taxon>Actinomycetes</taxon>
        <taxon>Propionibacteriales</taxon>
        <taxon>Nocardioidaceae</taxon>
        <taxon>Nocardioides</taxon>
    </lineage>
</organism>
<sequence>MRQHDGQLRPCAPPVSLGLAGISTEHPVHATACVEGWGCQPIEGTAGTTMILEPPEGVGAADAEGLTVTVTLRGRRGATQPRGEGRFVYRPGGSGECSCSWSQADVTLTRS</sequence>